<evidence type="ECO:0000313" key="2">
    <source>
        <dbReference type="Proteomes" id="UP000507470"/>
    </source>
</evidence>
<dbReference type="EMBL" id="CACVKT020007641">
    <property type="protein sequence ID" value="CAC5409240.1"/>
    <property type="molecule type" value="Genomic_DNA"/>
</dbReference>
<reference evidence="1 2" key="1">
    <citation type="submission" date="2020-06" db="EMBL/GenBank/DDBJ databases">
        <authorList>
            <person name="Li R."/>
            <person name="Bekaert M."/>
        </authorList>
    </citation>
    <scope>NUCLEOTIDE SEQUENCE [LARGE SCALE GENOMIC DNA]</scope>
    <source>
        <strain evidence="2">wild</strain>
    </source>
</reference>
<dbReference type="OrthoDB" id="6112914at2759"/>
<evidence type="ECO:0000313" key="1">
    <source>
        <dbReference type="EMBL" id="CAC5409240.1"/>
    </source>
</evidence>
<sequence length="200" mass="23514">MEEKENSTLLSVLERKLSEESYVCSQQLCQQSNQMLQLFTDAIAGWSLVAMYFCKLKQYSTALQLIGGILQEGAKENKLLLAFVDIKDMVRYFTVKADTRWHRRQSFLQRTKNLCIDLIYQTPTSSWLFEELLIDTGFQCWRVHPLVFAHFLHFVIFNRTGIITRDRALRYIIIPNLESRIPGFYRERLTTFILLTIACK</sequence>
<proteinExistence type="predicted"/>
<protein>
    <submittedName>
        <fullName evidence="1">Uncharacterized protein</fullName>
    </submittedName>
</protein>
<name>A0A6J8DQU3_MYTCO</name>
<accession>A0A6J8DQU3</accession>
<keyword evidence="2" id="KW-1185">Reference proteome</keyword>
<gene>
    <name evidence="1" type="ORF">MCOR_42551</name>
</gene>
<dbReference type="AlphaFoldDB" id="A0A6J8DQU3"/>
<organism evidence="1 2">
    <name type="scientific">Mytilus coruscus</name>
    <name type="common">Sea mussel</name>
    <dbReference type="NCBI Taxonomy" id="42192"/>
    <lineage>
        <taxon>Eukaryota</taxon>
        <taxon>Metazoa</taxon>
        <taxon>Spiralia</taxon>
        <taxon>Lophotrochozoa</taxon>
        <taxon>Mollusca</taxon>
        <taxon>Bivalvia</taxon>
        <taxon>Autobranchia</taxon>
        <taxon>Pteriomorphia</taxon>
        <taxon>Mytilida</taxon>
        <taxon>Mytiloidea</taxon>
        <taxon>Mytilidae</taxon>
        <taxon>Mytilinae</taxon>
        <taxon>Mytilus</taxon>
    </lineage>
</organism>
<dbReference type="Proteomes" id="UP000507470">
    <property type="component" value="Unassembled WGS sequence"/>
</dbReference>